<dbReference type="AlphaFoldDB" id="A0A919UHY0"/>
<evidence type="ECO:0000313" key="2">
    <source>
        <dbReference type="Proteomes" id="UP000660611"/>
    </source>
</evidence>
<proteinExistence type="predicted"/>
<sequence length="251" mass="27349">MKLCTVEFQVDNGTLTIGASAMPDDDGPTPAELPEVTPTQIFVQWRQQVGPVRVELWRTYGPPTAHEVASAVLQLAAGRMVVGETFRPPCLSWQACAPGGSLAVRVGADSEQDASVVTVVLDPVDERLPSTRERAGLARRLADYQELANLDVVLVEHSFPVERCAAAVRTIRRAVDQGVHAARVRYGVESLVEWMRWLRADVSTQDIDGLVEEVMLQIAADAPLDETARVIIAGFAERLGMTLDGLLVARR</sequence>
<name>A0A919UHY0_9ACTN</name>
<protein>
    <submittedName>
        <fullName evidence="1">Uncharacterized protein</fullName>
    </submittedName>
</protein>
<reference evidence="1" key="1">
    <citation type="submission" date="2021-01" db="EMBL/GenBank/DDBJ databases">
        <title>Whole genome shotgun sequence of Dactylosporangium siamense NBRC 106093.</title>
        <authorList>
            <person name="Komaki H."/>
            <person name="Tamura T."/>
        </authorList>
    </citation>
    <scope>NUCLEOTIDE SEQUENCE</scope>
    <source>
        <strain evidence="1">NBRC 106093</strain>
    </source>
</reference>
<dbReference type="Proteomes" id="UP000660611">
    <property type="component" value="Unassembled WGS sequence"/>
</dbReference>
<comment type="caution">
    <text evidence="1">The sequence shown here is derived from an EMBL/GenBank/DDBJ whole genome shotgun (WGS) entry which is preliminary data.</text>
</comment>
<evidence type="ECO:0000313" key="1">
    <source>
        <dbReference type="EMBL" id="GIG51133.1"/>
    </source>
</evidence>
<accession>A0A919UHY0</accession>
<dbReference type="EMBL" id="BONQ01000150">
    <property type="protein sequence ID" value="GIG51133.1"/>
    <property type="molecule type" value="Genomic_DNA"/>
</dbReference>
<keyword evidence="2" id="KW-1185">Reference proteome</keyword>
<organism evidence="1 2">
    <name type="scientific">Dactylosporangium siamense</name>
    <dbReference type="NCBI Taxonomy" id="685454"/>
    <lineage>
        <taxon>Bacteria</taxon>
        <taxon>Bacillati</taxon>
        <taxon>Actinomycetota</taxon>
        <taxon>Actinomycetes</taxon>
        <taxon>Micromonosporales</taxon>
        <taxon>Micromonosporaceae</taxon>
        <taxon>Dactylosporangium</taxon>
    </lineage>
</organism>
<gene>
    <name evidence="1" type="ORF">Dsi01nite_091740</name>
</gene>